<dbReference type="OrthoDB" id="6581954at2759"/>
<feature type="disulfide bond" evidence="7">
    <location>
        <begin position="162"/>
        <end position="171"/>
    </location>
</feature>
<dbReference type="GO" id="GO:0042995">
    <property type="term" value="C:cell projection"/>
    <property type="evidence" value="ECO:0007669"/>
    <property type="project" value="TreeGrafter"/>
</dbReference>
<dbReference type="AlphaFoldDB" id="E4XXZ7"/>
<dbReference type="PROSITE" id="PS50267">
    <property type="entry name" value="NA_NEUROTRAN_SYMP_3"/>
    <property type="match status" value="1"/>
</dbReference>
<evidence type="ECO:0000256" key="4">
    <source>
        <dbReference type="ARBA" id="ARBA00022989"/>
    </source>
</evidence>
<feature type="binding site" evidence="6">
    <location>
        <position position="60"/>
    </location>
    <ligand>
        <name>Na(+)</name>
        <dbReference type="ChEBI" id="CHEBI:29101"/>
        <label>1</label>
    </ligand>
</feature>
<feature type="binding site" evidence="6">
    <location>
        <position position="57"/>
    </location>
    <ligand>
        <name>Na(+)</name>
        <dbReference type="ChEBI" id="CHEBI:29101"/>
        <label>1</label>
    </ligand>
</feature>
<accession>E4XXZ7</accession>
<evidence type="ECO:0000256" key="3">
    <source>
        <dbReference type="ARBA" id="ARBA00022692"/>
    </source>
</evidence>
<dbReference type="PANTHER" id="PTHR11616">
    <property type="entry name" value="SODIUM/CHLORIDE DEPENDENT TRANSPORTER"/>
    <property type="match status" value="1"/>
</dbReference>
<evidence type="ECO:0000313" key="12">
    <source>
        <dbReference type="Proteomes" id="UP000001307"/>
    </source>
</evidence>
<feature type="binding site" evidence="6">
    <location>
        <position position="402"/>
    </location>
    <ligand>
        <name>Na(+)</name>
        <dbReference type="ChEBI" id="CHEBI:29101"/>
        <label>1</label>
    </ligand>
</feature>
<keyword evidence="8" id="KW-0769">Symport</keyword>
<comment type="similarity">
    <text evidence="8">Belongs to the sodium:neurotransmitter symporter (SNF) (TC 2.A.22) family.</text>
</comment>
<feature type="binding site" evidence="6">
    <location>
        <position position="398"/>
    </location>
    <ligand>
        <name>Na(+)</name>
        <dbReference type="ChEBI" id="CHEBI:29101"/>
        <label>1</label>
    </ligand>
</feature>
<protein>
    <recommendedName>
        <fullName evidence="8">Transporter</fullName>
    </recommendedName>
</protein>
<feature type="region of interest" description="Disordered" evidence="9">
    <location>
        <begin position="1"/>
        <end position="29"/>
    </location>
</feature>
<keyword evidence="6" id="KW-0479">Metal-binding</keyword>
<dbReference type="GO" id="GO:0046872">
    <property type="term" value="F:metal ion binding"/>
    <property type="evidence" value="ECO:0007669"/>
    <property type="project" value="UniProtKB-KW"/>
</dbReference>
<feature type="transmembrane region" description="Helical" evidence="10">
    <location>
        <begin position="220"/>
        <end position="239"/>
    </location>
</feature>
<keyword evidence="6" id="KW-0915">Sodium</keyword>
<evidence type="ECO:0000256" key="9">
    <source>
        <dbReference type="SAM" id="MobiDB-lite"/>
    </source>
</evidence>
<dbReference type="GO" id="GO:0005332">
    <property type="term" value="F:gamma-aminobutyric acid:sodium:chloride symporter activity"/>
    <property type="evidence" value="ECO:0007669"/>
    <property type="project" value="TreeGrafter"/>
</dbReference>
<comment type="subcellular location">
    <subcellularLocation>
        <location evidence="1">Membrane</location>
        <topology evidence="1">Multi-pass membrane protein</topology>
    </subcellularLocation>
</comment>
<evidence type="ECO:0000256" key="1">
    <source>
        <dbReference type="ARBA" id="ARBA00004141"/>
    </source>
</evidence>
<dbReference type="PROSITE" id="PS00610">
    <property type="entry name" value="NA_NEUROTRAN_SYMP_1"/>
    <property type="match status" value="1"/>
</dbReference>
<evidence type="ECO:0000256" key="5">
    <source>
        <dbReference type="ARBA" id="ARBA00023136"/>
    </source>
</evidence>
<evidence type="ECO:0000256" key="2">
    <source>
        <dbReference type="ARBA" id="ARBA00022448"/>
    </source>
</evidence>
<sequence>MSSSRSDLLIGSESTSDSATADDESKSSSLIDCEAGKTRKTRQKWDKQREFILTVAGSCVGLGNVWRFPYLCYKYGGGAFFVPYLTFLFFAGIPTMIMEVSMGQFMSLGGIEVWNMMPIAKGVGYACLILDLWMNVYYIVILSWALFYFVQALSGHSPWSSCDNDFNGPCCSAVYGPNGTLVTPGGCTGEPQLPESEYWFQRTLNISSGVDDTGYLRWELVSALIFLWIVVFFCVFKGIKSTGKAAYVTSSLPIIMLIFLVVRGISLPGASIGIKYFLTPNLEKAMNAEVWVMAGSQVMFSYVCGQGVLSSLGSFNKYDFNILKWTSRLCLLNCSASILAGVAIFSVLGNMSLESGVAMESVGRSGPGLAFIVYPRALSGLPFPLLWYCLFFGMLLMLGIASQCAEVEAVCTMIVDLKQHWFDKKSIRRPLFVALSCIICFIMALPMVTQGGIYLFNLCDSYAASGIALLVIVFSECLAIGWFYGADKFYDDLHHMFGHKMNPREKPWTIFGVCWKWITPVLCAVTCGAKIAAWQSPTYKLATDTYTYPSVGNGIAICMLLSSIIAIPIYAIKEEFRI</sequence>
<dbReference type="PRINTS" id="PR00176">
    <property type="entry name" value="NANEUSMPORT"/>
</dbReference>
<dbReference type="Proteomes" id="UP000001307">
    <property type="component" value="Unassembled WGS sequence"/>
</dbReference>
<dbReference type="EMBL" id="FN653302">
    <property type="protein sequence ID" value="CBY14525.1"/>
    <property type="molecule type" value="Genomic_DNA"/>
</dbReference>
<feature type="transmembrane region" description="Helical" evidence="10">
    <location>
        <begin position="81"/>
        <end position="102"/>
    </location>
</feature>
<feature type="transmembrane region" description="Helical" evidence="10">
    <location>
        <begin position="290"/>
        <end position="309"/>
    </location>
</feature>
<dbReference type="GO" id="GO:0005886">
    <property type="term" value="C:plasma membrane"/>
    <property type="evidence" value="ECO:0007669"/>
    <property type="project" value="TreeGrafter"/>
</dbReference>
<evidence type="ECO:0000256" key="10">
    <source>
        <dbReference type="SAM" id="Phobius"/>
    </source>
</evidence>
<feature type="transmembrane region" description="Helical" evidence="10">
    <location>
        <begin position="123"/>
        <end position="150"/>
    </location>
</feature>
<keyword evidence="4 10" id="KW-1133">Transmembrane helix</keyword>
<name>E4XXZ7_OIKDI</name>
<dbReference type="NCBIfam" id="NF037979">
    <property type="entry name" value="Na_transp"/>
    <property type="match status" value="1"/>
</dbReference>
<keyword evidence="2 8" id="KW-0813">Transport</keyword>
<dbReference type="InParanoid" id="E4XXZ7"/>
<dbReference type="InterPro" id="IPR000175">
    <property type="entry name" value="Na/ntran_symport"/>
</dbReference>
<feature type="transmembrane region" description="Helical" evidence="10">
    <location>
        <begin position="507"/>
        <end position="531"/>
    </location>
</feature>
<keyword evidence="3 8" id="KW-0812">Transmembrane</keyword>
<dbReference type="Pfam" id="PF00209">
    <property type="entry name" value="SNF"/>
    <property type="match status" value="1"/>
</dbReference>
<keyword evidence="12" id="KW-1185">Reference proteome</keyword>
<dbReference type="InterPro" id="IPR037272">
    <property type="entry name" value="SNS_sf"/>
</dbReference>
<keyword evidence="7" id="KW-1015">Disulfide bond</keyword>
<dbReference type="PANTHER" id="PTHR11616:SF289">
    <property type="entry name" value="TRANSPORTER"/>
    <property type="match status" value="1"/>
</dbReference>
<organism evidence="11">
    <name type="scientific">Oikopleura dioica</name>
    <name type="common">Tunicate</name>
    <dbReference type="NCBI Taxonomy" id="34765"/>
    <lineage>
        <taxon>Eukaryota</taxon>
        <taxon>Metazoa</taxon>
        <taxon>Chordata</taxon>
        <taxon>Tunicata</taxon>
        <taxon>Appendicularia</taxon>
        <taxon>Copelata</taxon>
        <taxon>Oikopleuridae</taxon>
        <taxon>Oikopleura</taxon>
    </lineage>
</organism>
<feature type="transmembrane region" description="Helical" evidence="10">
    <location>
        <begin position="462"/>
        <end position="486"/>
    </location>
</feature>
<feature type="binding site" evidence="6">
    <location>
        <position position="333"/>
    </location>
    <ligand>
        <name>Na(+)</name>
        <dbReference type="ChEBI" id="CHEBI:29101"/>
        <label>1</label>
    </ligand>
</feature>
<evidence type="ECO:0000313" key="11">
    <source>
        <dbReference type="EMBL" id="CBY14525.1"/>
    </source>
</evidence>
<keyword evidence="5 10" id="KW-0472">Membrane</keyword>
<feature type="transmembrane region" description="Helical" evidence="10">
    <location>
        <begin position="385"/>
        <end position="410"/>
    </location>
</feature>
<evidence type="ECO:0000256" key="7">
    <source>
        <dbReference type="PIRSR" id="PIRSR600175-2"/>
    </source>
</evidence>
<feature type="binding site" evidence="6">
    <location>
        <position position="64"/>
    </location>
    <ligand>
        <name>Na(+)</name>
        <dbReference type="ChEBI" id="CHEBI:29101"/>
        <label>1</label>
    </ligand>
</feature>
<feature type="transmembrane region" description="Helical" evidence="10">
    <location>
        <begin position="51"/>
        <end position="69"/>
    </location>
</feature>
<proteinExistence type="inferred from homology"/>
<feature type="binding site" evidence="6">
    <location>
        <position position="301"/>
    </location>
    <ligand>
        <name>Na(+)</name>
        <dbReference type="ChEBI" id="CHEBI:29101"/>
        <label>1</label>
    </ligand>
</feature>
<feature type="transmembrane region" description="Helical" evidence="10">
    <location>
        <begin position="251"/>
        <end position="278"/>
    </location>
</feature>
<evidence type="ECO:0000256" key="6">
    <source>
        <dbReference type="PIRSR" id="PIRSR600175-1"/>
    </source>
</evidence>
<feature type="transmembrane region" description="Helical" evidence="10">
    <location>
        <begin position="551"/>
        <end position="572"/>
    </location>
</feature>
<gene>
    <name evidence="11" type="ORF">GSOID_T00007555001</name>
</gene>
<reference evidence="11" key="1">
    <citation type="journal article" date="2010" name="Science">
        <title>Plasticity of animal genome architecture unmasked by rapid evolution of a pelagic tunicate.</title>
        <authorList>
            <person name="Denoeud F."/>
            <person name="Henriet S."/>
            <person name="Mungpakdee S."/>
            <person name="Aury J.M."/>
            <person name="Da Silva C."/>
            <person name="Brinkmann H."/>
            <person name="Mikhaleva J."/>
            <person name="Olsen L.C."/>
            <person name="Jubin C."/>
            <person name="Canestro C."/>
            <person name="Bouquet J.M."/>
            <person name="Danks G."/>
            <person name="Poulain J."/>
            <person name="Campsteijn C."/>
            <person name="Adamski M."/>
            <person name="Cross I."/>
            <person name="Yadetie F."/>
            <person name="Muffato M."/>
            <person name="Louis A."/>
            <person name="Butcher S."/>
            <person name="Tsagkogeorga G."/>
            <person name="Konrad A."/>
            <person name="Singh S."/>
            <person name="Jensen M.F."/>
            <person name="Cong E.H."/>
            <person name="Eikeseth-Otteraa H."/>
            <person name="Noel B."/>
            <person name="Anthouard V."/>
            <person name="Porcel B.M."/>
            <person name="Kachouri-Lafond R."/>
            <person name="Nishino A."/>
            <person name="Ugolini M."/>
            <person name="Chourrout P."/>
            <person name="Nishida H."/>
            <person name="Aasland R."/>
            <person name="Huzurbazar S."/>
            <person name="Westhof E."/>
            <person name="Delsuc F."/>
            <person name="Lehrach H."/>
            <person name="Reinhardt R."/>
            <person name="Weissenbach J."/>
            <person name="Roy S.W."/>
            <person name="Artiguenave F."/>
            <person name="Postlethwait J.H."/>
            <person name="Manak J.R."/>
            <person name="Thompson E.M."/>
            <person name="Jaillon O."/>
            <person name="Du Pasquier L."/>
            <person name="Boudinot P."/>
            <person name="Liberles D.A."/>
            <person name="Volff J.N."/>
            <person name="Philippe H."/>
            <person name="Lenhard B."/>
            <person name="Roest Crollius H."/>
            <person name="Wincker P."/>
            <person name="Chourrout D."/>
        </authorList>
    </citation>
    <scope>NUCLEOTIDE SEQUENCE [LARGE SCALE GENOMIC DNA]</scope>
</reference>
<feature type="transmembrane region" description="Helical" evidence="10">
    <location>
        <begin position="330"/>
        <end position="349"/>
    </location>
</feature>
<feature type="transmembrane region" description="Helical" evidence="10">
    <location>
        <begin position="431"/>
        <end position="456"/>
    </location>
</feature>
<evidence type="ECO:0000256" key="8">
    <source>
        <dbReference type="RuleBase" id="RU003732"/>
    </source>
</evidence>
<dbReference type="SUPFAM" id="SSF161070">
    <property type="entry name" value="SNF-like"/>
    <property type="match status" value="1"/>
</dbReference>